<dbReference type="FunFam" id="3.90.830.10:FF:000002">
    <property type="entry name" value="Vacuolar protein sorting-associated protein 45"/>
    <property type="match status" value="1"/>
</dbReference>
<comment type="caution">
    <text evidence="9">The sequence shown here is derived from an EMBL/GenBank/DDBJ whole genome shotgun (WGS) entry which is preliminary data.</text>
</comment>
<dbReference type="InterPro" id="IPR032675">
    <property type="entry name" value="LRR_dom_sf"/>
</dbReference>
<dbReference type="InterPro" id="IPR001619">
    <property type="entry name" value="Sec1-like"/>
</dbReference>
<keyword evidence="4" id="KW-0653">Protein transport</keyword>
<evidence type="ECO:0000256" key="4">
    <source>
        <dbReference type="ARBA" id="ARBA00022927"/>
    </source>
</evidence>
<organism evidence="9 10">
    <name type="scientific">Dimorphilus gyrociliatus</name>
    <dbReference type="NCBI Taxonomy" id="2664684"/>
    <lineage>
        <taxon>Eukaryota</taxon>
        <taxon>Metazoa</taxon>
        <taxon>Spiralia</taxon>
        <taxon>Lophotrochozoa</taxon>
        <taxon>Annelida</taxon>
        <taxon>Polychaeta</taxon>
        <taxon>Polychaeta incertae sedis</taxon>
        <taxon>Dinophilidae</taxon>
        <taxon>Dimorphilus</taxon>
    </lineage>
</organism>
<name>A0A7I8W2Z2_9ANNE</name>
<dbReference type="OrthoDB" id="10266265at2759"/>
<comment type="similarity">
    <text evidence="2">Belongs to the STXBP/unc-18/SEC1 family.</text>
</comment>
<reference evidence="9 10" key="1">
    <citation type="submission" date="2020-08" db="EMBL/GenBank/DDBJ databases">
        <authorList>
            <person name="Hejnol A."/>
        </authorList>
    </citation>
    <scope>NUCLEOTIDE SEQUENCE [LARGE SCALE GENOMIC DNA]</scope>
</reference>
<dbReference type="SUPFAM" id="SSF56815">
    <property type="entry name" value="Sec1/munc18-like (SM) proteins"/>
    <property type="match status" value="1"/>
</dbReference>
<feature type="compositionally biased region" description="Basic and acidic residues" evidence="7">
    <location>
        <begin position="1024"/>
        <end position="1043"/>
    </location>
</feature>
<evidence type="ECO:0000256" key="5">
    <source>
        <dbReference type="ARBA" id="ARBA00023136"/>
    </source>
</evidence>
<protein>
    <recommendedName>
        <fullName evidence="6">Vacuolar protein sorting-associated protein 45</fullName>
    </recommendedName>
</protein>
<keyword evidence="5 8" id="KW-0472">Membrane</keyword>
<dbReference type="GO" id="GO:0031410">
    <property type="term" value="C:cytoplasmic vesicle"/>
    <property type="evidence" value="ECO:0007669"/>
    <property type="project" value="UniProtKB-ARBA"/>
</dbReference>
<feature type="transmembrane region" description="Helical" evidence="8">
    <location>
        <begin position="749"/>
        <end position="773"/>
    </location>
</feature>
<dbReference type="Gene3D" id="3.80.10.10">
    <property type="entry name" value="Ribonuclease Inhibitor"/>
    <property type="match status" value="1"/>
</dbReference>
<evidence type="ECO:0000256" key="3">
    <source>
        <dbReference type="ARBA" id="ARBA00022448"/>
    </source>
</evidence>
<evidence type="ECO:0000256" key="6">
    <source>
        <dbReference type="ARBA" id="ARBA00073001"/>
    </source>
</evidence>
<evidence type="ECO:0000256" key="7">
    <source>
        <dbReference type="SAM" id="MobiDB-lite"/>
    </source>
</evidence>
<dbReference type="PANTHER" id="PTHR11679">
    <property type="entry name" value="VESICLE PROTEIN SORTING-ASSOCIATED"/>
    <property type="match status" value="1"/>
</dbReference>
<proteinExistence type="inferred from homology"/>
<evidence type="ECO:0000256" key="8">
    <source>
        <dbReference type="SAM" id="Phobius"/>
    </source>
</evidence>
<evidence type="ECO:0000313" key="9">
    <source>
        <dbReference type="EMBL" id="CAD5122439.1"/>
    </source>
</evidence>
<dbReference type="InterPro" id="IPR036045">
    <property type="entry name" value="Sec1-like_sf"/>
</dbReference>
<dbReference type="SUPFAM" id="SSF52058">
    <property type="entry name" value="L domain-like"/>
    <property type="match status" value="1"/>
</dbReference>
<dbReference type="InterPro" id="IPR027482">
    <property type="entry name" value="Sec1-like_dom2"/>
</dbReference>
<gene>
    <name evidence="9" type="ORF">DGYR_LOCUS10252</name>
</gene>
<dbReference type="Gene3D" id="3.90.830.10">
    <property type="entry name" value="Syntaxin Binding Protein 1, Chain A, domain 2"/>
    <property type="match status" value="1"/>
</dbReference>
<dbReference type="Gene3D" id="1.25.40.60">
    <property type="match status" value="1"/>
</dbReference>
<dbReference type="Gene3D" id="3.40.50.1910">
    <property type="match status" value="1"/>
</dbReference>
<dbReference type="GO" id="GO:0015031">
    <property type="term" value="P:protein transport"/>
    <property type="evidence" value="ECO:0007669"/>
    <property type="project" value="UniProtKB-KW"/>
</dbReference>
<sequence length="1139" mass="132351">MNVVVAVKQYITKMINDSGQGMKLLLMDKETTSVVSMVYAQSEILQKEVYLFEQIENNNREAMKHMTCICFIRPTQRNIEALCSELRKPNYGCYYIYLSNGLSRQLVKQLAEADDSEVVREIHEMYADYIPLAPHLFSVGYQVGDIIENRSFKQKALNRIVQAICAVLLSLKCCPVIRYQASSELAKRLADNVRQATSKEASLFDFRQESAPLLLIIDRREDVVTPLLNQWTYEAMVHELLGIQNKRVDLSNVPGVSKDYEQVVLSIDHDPFYAQNIYRNFGEIGSNIKTLIDDFQKKSHNHAKIESISDMKSFIDNYPQFKKMSGTVGKHVTVVGELSRLVSTHKLLSISECEQQLVCEEQTYQRVEQLVSDPGTREIDSVRLVLLYALRYENQSSQISSLIQALTRRGINDKFRRLIHGIIEYGGQKARYADSLFGSTPISGITKKLLKGLKGVENIYTQHRPLLHTILENLFKGQLKESQYPFIGTSISRQKPQQVIVFIIGGATYEESFYINEFNSTSQFGAKAVLGSTYMHNTKSFLEEVRLFLDGSSMNYRELRCTNWRNRPDYIIYQAINCLKYHKDITSAILRVRTTESEPLTEKSMLPFRRIHSLHFDDSDLGNIARDSFKQLNHLKYLSLRNTNVNWELIQDVVAFLPKLRGIYLAKLNKECNCRWLNLEKFLHSRNITIMDGKDEIPTCSSELKDSCQYTDAPKTNSLIRSVNIETKETGRPRDLLHQTIEFNLPSSIIFILVLFTVFVLIGTMIICIFTYYNLKYEDCRSKWWPFKNIKRCKKSIISRDSSKVFDKYTPYPYPQKNDTENRKIFNEQQQKLQQTESELFKCRTKLTKLESKFGKIYDSPSSTQKSDMILKDDLSLDEVEEFHKYLKDITSNEKSSFLKWLGRIPKSDCILCVRNQLQQFRNGNMLLNWPYQQIENDQDTDKLIRTPKTPVDNRISRNIAHNSIQTHRNNYETPDNVRKENVKLFAKENQVSQGIRSKKKTSYPRIKSEPFCQDYSLNKETNENNTHFERANRPHNFEKYSENTEENSFSNEIESPKTKNKLSMYRQIRRETLMTRRDENNDDNNINFENNFKMLNLNQNQAYANPINLNEKQSSTLEAGLDKLKTLSDVSSLADVQY</sequence>
<dbReference type="EMBL" id="CAJFCJ010000017">
    <property type="protein sequence ID" value="CAD5122439.1"/>
    <property type="molecule type" value="Genomic_DNA"/>
</dbReference>
<dbReference type="InterPro" id="IPR043127">
    <property type="entry name" value="Sec-1-like_dom3a"/>
</dbReference>
<keyword evidence="8" id="KW-0812">Transmembrane</keyword>
<accession>A0A7I8W2Z2</accession>
<dbReference type="Proteomes" id="UP000549394">
    <property type="component" value="Unassembled WGS sequence"/>
</dbReference>
<feature type="region of interest" description="Disordered" evidence="7">
    <location>
        <begin position="1024"/>
        <end position="1059"/>
    </location>
</feature>
<dbReference type="GO" id="GO:0016192">
    <property type="term" value="P:vesicle-mediated transport"/>
    <property type="evidence" value="ECO:0007669"/>
    <property type="project" value="InterPro"/>
</dbReference>
<keyword evidence="3" id="KW-0813">Transport</keyword>
<dbReference type="Gene3D" id="3.40.50.2060">
    <property type="match status" value="1"/>
</dbReference>
<evidence type="ECO:0000256" key="1">
    <source>
        <dbReference type="ARBA" id="ARBA00004184"/>
    </source>
</evidence>
<evidence type="ECO:0000313" key="10">
    <source>
        <dbReference type="Proteomes" id="UP000549394"/>
    </source>
</evidence>
<evidence type="ECO:0000256" key="2">
    <source>
        <dbReference type="ARBA" id="ARBA00009884"/>
    </source>
</evidence>
<dbReference type="AlphaFoldDB" id="A0A7I8W2Z2"/>
<comment type="subcellular location">
    <subcellularLocation>
        <location evidence="1">Endomembrane system</location>
        <topology evidence="1">Peripheral membrane protein</topology>
    </subcellularLocation>
</comment>
<keyword evidence="8" id="KW-1133">Transmembrane helix</keyword>
<dbReference type="InterPro" id="IPR043154">
    <property type="entry name" value="Sec-1-like_dom1"/>
</dbReference>
<dbReference type="Pfam" id="PF00995">
    <property type="entry name" value="Sec1"/>
    <property type="match status" value="1"/>
</dbReference>
<keyword evidence="10" id="KW-1185">Reference proteome</keyword>
<dbReference type="GO" id="GO:0012505">
    <property type="term" value="C:endomembrane system"/>
    <property type="evidence" value="ECO:0007669"/>
    <property type="project" value="UniProtKB-SubCell"/>
</dbReference>